<name>G9E649_MPSP1</name>
<dbReference type="EMBL" id="JF974320">
    <property type="protein sequence ID" value="AET84876.1"/>
    <property type="molecule type" value="Genomic_DNA"/>
</dbReference>
<sequence length="176" mass="19828">MIVPSEIIENDIVKLLVNEDGIEDEMYGVVAMNTGLTLGVRYLNPTELIYKSACVYKVDEGDMLPAPFESLMEHFPSGTKFTDLEMKDLGDDMFAYYSEIDVEDTDSDIYDEGGSDSELNDFIVSDTEIEGMNIELPPDHQSIDREWNQWKPSTSGGRSFKNTVDMIETNIKSLSL</sequence>
<organism evidence="1 2">
    <name type="scientific">Micromonas pusilla virus SP1</name>
    <name type="common">MpV-SP1</name>
    <dbReference type="NCBI Taxonomy" id="373996"/>
    <lineage>
        <taxon>Viruses</taxon>
        <taxon>Varidnaviria</taxon>
        <taxon>Bamfordvirae</taxon>
        <taxon>Nucleocytoviricota</taxon>
        <taxon>Megaviricetes</taxon>
        <taxon>Algavirales</taxon>
        <taxon>Phycodnaviridae</taxon>
        <taxon>Prasinovirus</taxon>
        <taxon>Prasinovirus micromonas</taxon>
    </lineage>
</organism>
<evidence type="ECO:0000313" key="1">
    <source>
        <dbReference type="EMBL" id="AET84876.1"/>
    </source>
</evidence>
<gene>
    <name evidence="1" type="ORF">MPXG_00078</name>
</gene>
<dbReference type="Proteomes" id="UP000232710">
    <property type="component" value="Segment"/>
</dbReference>
<protein>
    <submittedName>
        <fullName evidence="1">Uncharacterized protein</fullName>
    </submittedName>
</protein>
<reference evidence="1 2" key="1">
    <citation type="submission" date="2010-12" db="EMBL/GenBank/DDBJ databases">
        <title>The Genome Sequence of Micromonas pusilla virus SP1.</title>
        <authorList>
            <consortium name="The Broad Institute Genome Sequencing Platform"/>
            <person name="Henn M.R."/>
            <person name="Suttle C."/>
            <person name="Winget D."/>
            <person name="Chan A."/>
            <person name="Levin J."/>
            <person name="Malboeuf C."/>
            <person name="Casali M."/>
            <person name="Russ C."/>
            <person name="Lennon N."/>
            <person name="Chapman S.B."/>
            <person name="Erlich R."/>
            <person name="Young S.K."/>
            <person name="Yandava C."/>
            <person name="Zeng Q."/>
            <person name="Alvarado L."/>
            <person name="Anderson S."/>
            <person name="Berlin A."/>
            <person name="Chen Z."/>
            <person name="Freedman E."/>
            <person name="Gellesch M."/>
            <person name="Goldberg J."/>
            <person name="Green L."/>
            <person name="Griggs A."/>
            <person name="Gujja S."/>
            <person name="Heilman E.R."/>
            <person name="Heiman D."/>
            <person name="Hollinger A."/>
            <person name="Howarth C."/>
            <person name="Larson L."/>
            <person name="Mehta T."/>
            <person name="Pearson M."/>
            <person name="Roberts A."/>
            <person name="Ryan E."/>
            <person name="Saif S."/>
            <person name="Shea T."/>
            <person name="Shenoy N."/>
            <person name="Sisk P."/>
            <person name="Stolte C."/>
            <person name="Sykes S."/>
            <person name="White J."/>
            <person name="Haas B."/>
            <person name="Nusbaum C."/>
            <person name="Birren B."/>
        </authorList>
    </citation>
    <scope>NUCLEOTIDE SEQUENCE [LARGE SCALE GENOMIC DNA]</scope>
    <source>
        <strain evidence="1 2">SP1</strain>
    </source>
</reference>
<keyword evidence="2" id="KW-1185">Reference proteome</keyword>
<accession>G9E649</accession>
<evidence type="ECO:0000313" key="2">
    <source>
        <dbReference type="Proteomes" id="UP000232710"/>
    </source>
</evidence>
<organismHost>
    <name type="scientific">Micromonas pusilla</name>
    <name type="common">Picoplanktonic green alga</name>
    <name type="synonym">Chromulina pusilla</name>
    <dbReference type="NCBI Taxonomy" id="38833"/>
</organismHost>
<proteinExistence type="predicted"/>